<dbReference type="InterPro" id="IPR000223">
    <property type="entry name" value="Pept_S26A_signal_pept_1"/>
</dbReference>
<name>A0ABV4ZM59_9ACTN</name>
<comment type="similarity">
    <text evidence="2">Belongs to the peptidase S26 family.</text>
</comment>
<dbReference type="SUPFAM" id="SSF51306">
    <property type="entry name" value="LexA/Signal peptidase"/>
    <property type="match status" value="1"/>
</dbReference>
<comment type="caution">
    <text evidence="6">The sequence shown here is derived from an EMBL/GenBank/DDBJ whole genome shotgun (WGS) entry which is preliminary data.</text>
</comment>
<evidence type="ECO:0000256" key="1">
    <source>
        <dbReference type="ARBA" id="ARBA00004401"/>
    </source>
</evidence>
<keyword evidence="3" id="KW-0645">Protease</keyword>
<evidence type="ECO:0000313" key="7">
    <source>
        <dbReference type="Proteomes" id="UP001577267"/>
    </source>
</evidence>
<evidence type="ECO:0000256" key="3">
    <source>
        <dbReference type="ARBA" id="ARBA00022670"/>
    </source>
</evidence>
<dbReference type="PANTHER" id="PTHR43390:SF1">
    <property type="entry name" value="CHLOROPLAST PROCESSING PEPTIDASE"/>
    <property type="match status" value="1"/>
</dbReference>
<dbReference type="PROSITE" id="PS00501">
    <property type="entry name" value="SPASE_I_1"/>
    <property type="match status" value="1"/>
</dbReference>
<proteinExistence type="inferred from homology"/>
<dbReference type="InterPro" id="IPR036286">
    <property type="entry name" value="LexA/Signal_pep-like_sf"/>
</dbReference>
<protein>
    <submittedName>
        <fullName evidence="6">S26 family signal peptidase</fullName>
    </submittedName>
</protein>
<evidence type="ECO:0000259" key="5">
    <source>
        <dbReference type="Pfam" id="PF10502"/>
    </source>
</evidence>
<accession>A0ABV4ZM59</accession>
<evidence type="ECO:0000256" key="4">
    <source>
        <dbReference type="ARBA" id="ARBA00022801"/>
    </source>
</evidence>
<dbReference type="Gene3D" id="2.10.109.10">
    <property type="entry name" value="Umud Fragment, subunit A"/>
    <property type="match status" value="1"/>
</dbReference>
<feature type="domain" description="Peptidase S26" evidence="5">
    <location>
        <begin position="116"/>
        <end position="153"/>
    </location>
</feature>
<evidence type="ECO:0000256" key="2">
    <source>
        <dbReference type="ARBA" id="ARBA00009370"/>
    </source>
</evidence>
<feature type="domain" description="Peptidase S26" evidence="5">
    <location>
        <begin position="20"/>
        <end position="103"/>
    </location>
</feature>
<reference evidence="6 7" key="1">
    <citation type="submission" date="2024-09" db="EMBL/GenBank/DDBJ databases">
        <title>Draft genome sequence of multifaceted antimicrobials producing Streptomyces sp. strain FH1.</title>
        <authorList>
            <person name="Hassan F."/>
            <person name="Ali H."/>
            <person name="Hassan N."/>
            <person name="Nawaz A."/>
        </authorList>
    </citation>
    <scope>NUCLEOTIDE SEQUENCE [LARGE SCALE GENOMIC DNA]</scope>
    <source>
        <strain evidence="6 7">FH1</strain>
    </source>
</reference>
<gene>
    <name evidence="6" type="ORF">ACE11A_11920</name>
</gene>
<organism evidence="6 7">
    <name type="scientific">Streptomyces carpaticus</name>
    <dbReference type="NCBI Taxonomy" id="285558"/>
    <lineage>
        <taxon>Bacteria</taxon>
        <taxon>Bacillati</taxon>
        <taxon>Actinomycetota</taxon>
        <taxon>Actinomycetes</taxon>
        <taxon>Kitasatosporales</taxon>
        <taxon>Streptomycetaceae</taxon>
        <taxon>Streptomyces</taxon>
    </lineage>
</organism>
<dbReference type="EMBL" id="JBHGBT010000009">
    <property type="protein sequence ID" value="MFB4195059.1"/>
    <property type="molecule type" value="Genomic_DNA"/>
</dbReference>
<keyword evidence="7" id="KW-1185">Reference proteome</keyword>
<dbReference type="InterPro" id="IPR019533">
    <property type="entry name" value="Peptidase_S26"/>
</dbReference>
<dbReference type="PANTHER" id="PTHR43390">
    <property type="entry name" value="SIGNAL PEPTIDASE I"/>
    <property type="match status" value="1"/>
</dbReference>
<dbReference type="Proteomes" id="UP001577267">
    <property type="component" value="Unassembled WGS sequence"/>
</dbReference>
<dbReference type="CDD" id="cd06530">
    <property type="entry name" value="S26_SPase_I"/>
    <property type="match status" value="1"/>
</dbReference>
<dbReference type="PRINTS" id="PR00727">
    <property type="entry name" value="LEADERPTASE"/>
</dbReference>
<evidence type="ECO:0000313" key="6">
    <source>
        <dbReference type="EMBL" id="MFB4195059.1"/>
    </source>
</evidence>
<dbReference type="RefSeq" id="WP_375062995.1">
    <property type="nucleotide sequence ID" value="NZ_JBHGBT010000009.1"/>
</dbReference>
<comment type="subcellular location">
    <subcellularLocation>
        <location evidence="1">Cell membrane</location>
        <topology evidence="1">Single-pass type II membrane protein</topology>
    </subcellularLocation>
</comment>
<keyword evidence="4" id="KW-0378">Hydrolase</keyword>
<dbReference type="InterPro" id="IPR019756">
    <property type="entry name" value="Pept_S26A_signal_pept_1_Ser-AS"/>
</dbReference>
<sequence>MTGRRGGRGQWAGSVAALAIAGGALVAWARRGFLYSTVEGHSMEPTLYAGDRLLVRRVAAGRLRVGDLVVCPVRLPAGAVFLPPPGESVPRLWVKRLAALPGDPMPPGMVAAGYGGTVPPGVAVLLGDNPAASTDSRAVGPVPLDQVLGRVVWRPGLSREGSPAGW</sequence>
<dbReference type="Pfam" id="PF10502">
    <property type="entry name" value="Peptidase_S26"/>
    <property type="match status" value="2"/>
</dbReference>